<name>A0A2K1J9J9_PHYPA</name>
<reference evidence="1 3" key="2">
    <citation type="journal article" date="2018" name="Plant J.">
        <title>The Physcomitrella patens chromosome-scale assembly reveals moss genome structure and evolution.</title>
        <authorList>
            <person name="Lang D."/>
            <person name="Ullrich K.K."/>
            <person name="Murat F."/>
            <person name="Fuchs J."/>
            <person name="Jenkins J."/>
            <person name="Haas F.B."/>
            <person name="Piednoel M."/>
            <person name="Gundlach H."/>
            <person name="Van Bel M."/>
            <person name="Meyberg R."/>
            <person name="Vives C."/>
            <person name="Morata J."/>
            <person name="Symeonidi A."/>
            <person name="Hiss M."/>
            <person name="Muchero W."/>
            <person name="Kamisugi Y."/>
            <person name="Saleh O."/>
            <person name="Blanc G."/>
            <person name="Decker E.L."/>
            <person name="van Gessel N."/>
            <person name="Grimwood J."/>
            <person name="Hayes R.D."/>
            <person name="Graham S.W."/>
            <person name="Gunter L.E."/>
            <person name="McDaniel S.F."/>
            <person name="Hoernstein S.N.W."/>
            <person name="Larsson A."/>
            <person name="Li F.W."/>
            <person name="Perroud P.F."/>
            <person name="Phillips J."/>
            <person name="Ranjan P."/>
            <person name="Rokshar D.S."/>
            <person name="Rothfels C.J."/>
            <person name="Schneider L."/>
            <person name="Shu S."/>
            <person name="Stevenson D.W."/>
            <person name="Thummler F."/>
            <person name="Tillich M."/>
            <person name="Villarreal Aguilar J.C."/>
            <person name="Widiez T."/>
            <person name="Wong G.K."/>
            <person name="Wymore A."/>
            <person name="Zhang Y."/>
            <person name="Zimmer A.D."/>
            <person name="Quatrano R.S."/>
            <person name="Mayer K.F.X."/>
            <person name="Goodstein D."/>
            <person name="Casacuberta J.M."/>
            <person name="Vandepoele K."/>
            <person name="Reski R."/>
            <person name="Cuming A.C."/>
            <person name="Tuskan G.A."/>
            <person name="Maumus F."/>
            <person name="Salse J."/>
            <person name="Schmutz J."/>
            <person name="Rensing S.A."/>
        </authorList>
    </citation>
    <scope>NUCLEOTIDE SEQUENCE [LARGE SCALE GENOMIC DNA]</scope>
    <source>
        <strain evidence="2 3">cv. Gransden 2004</strain>
    </source>
</reference>
<dbReference type="Gramene" id="Pp3c16_21677V3.1">
    <property type="protein sequence ID" value="Pp3c16_21677V3.1"/>
    <property type="gene ID" value="Pp3c16_21677"/>
</dbReference>
<dbReference type="AlphaFoldDB" id="A0A2K1J9J9"/>
<protein>
    <submittedName>
        <fullName evidence="1 2">Uncharacterized protein</fullName>
    </submittedName>
</protein>
<accession>A0A2K1J9J9</accession>
<dbReference type="InParanoid" id="A0A2K1J9J9"/>
<dbReference type="EMBL" id="ABEU02000016">
    <property type="protein sequence ID" value="PNR38210.1"/>
    <property type="molecule type" value="Genomic_DNA"/>
</dbReference>
<dbReference type="EnsemblPlants" id="Pp3c16_21677V3.1">
    <property type="protein sequence ID" value="Pp3c16_21677V3.1"/>
    <property type="gene ID" value="Pp3c16_21677"/>
</dbReference>
<dbReference type="Proteomes" id="UP000006727">
    <property type="component" value="Chromosome 16"/>
</dbReference>
<gene>
    <name evidence="1" type="ORF">PHYPA_021321</name>
</gene>
<keyword evidence="3" id="KW-1185">Reference proteome</keyword>
<reference evidence="2" key="3">
    <citation type="submission" date="2020-12" db="UniProtKB">
        <authorList>
            <consortium name="EnsemblPlants"/>
        </authorList>
    </citation>
    <scope>IDENTIFICATION</scope>
</reference>
<evidence type="ECO:0000313" key="1">
    <source>
        <dbReference type="EMBL" id="PNR38210.1"/>
    </source>
</evidence>
<organism evidence="1">
    <name type="scientific">Physcomitrium patens</name>
    <name type="common">Spreading-leaved earth moss</name>
    <name type="synonym">Physcomitrella patens</name>
    <dbReference type="NCBI Taxonomy" id="3218"/>
    <lineage>
        <taxon>Eukaryota</taxon>
        <taxon>Viridiplantae</taxon>
        <taxon>Streptophyta</taxon>
        <taxon>Embryophyta</taxon>
        <taxon>Bryophyta</taxon>
        <taxon>Bryophytina</taxon>
        <taxon>Bryopsida</taxon>
        <taxon>Funariidae</taxon>
        <taxon>Funariales</taxon>
        <taxon>Funariaceae</taxon>
        <taxon>Physcomitrium</taxon>
    </lineage>
</organism>
<evidence type="ECO:0000313" key="3">
    <source>
        <dbReference type="Proteomes" id="UP000006727"/>
    </source>
</evidence>
<evidence type="ECO:0000313" key="2">
    <source>
        <dbReference type="EnsemblPlants" id="Pp3c16_21677V3.1"/>
    </source>
</evidence>
<sequence length="88" mass="9550">MICLLRTIVNGEHSMSNHVEIFSKLLFLDCSDLAIPEFVMPKPSPPVLLVTSACHYTGNEKSPSGWCVDGHTIFSKGSSTAFPLGKRG</sequence>
<proteinExistence type="predicted"/>
<reference evidence="1 3" key="1">
    <citation type="journal article" date="2008" name="Science">
        <title>The Physcomitrella genome reveals evolutionary insights into the conquest of land by plants.</title>
        <authorList>
            <person name="Rensing S."/>
            <person name="Lang D."/>
            <person name="Zimmer A."/>
            <person name="Terry A."/>
            <person name="Salamov A."/>
            <person name="Shapiro H."/>
            <person name="Nishiyama T."/>
            <person name="Perroud P.-F."/>
            <person name="Lindquist E."/>
            <person name="Kamisugi Y."/>
            <person name="Tanahashi T."/>
            <person name="Sakakibara K."/>
            <person name="Fujita T."/>
            <person name="Oishi K."/>
            <person name="Shin-I T."/>
            <person name="Kuroki Y."/>
            <person name="Toyoda A."/>
            <person name="Suzuki Y."/>
            <person name="Hashimoto A."/>
            <person name="Yamaguchi K."/>
            <person name="Sugano A."/>
            <person name="Kohara Y."/>
            <person name="Fujiyama A."/>
            <person name="Anterola A."/>
            <person name="Aoki S."/>
            <person name="Ashton N."/>
            <person name="Barbazuk W.B."/>
            <person name="Barker E."/>
            <person name="Bennetzen J."/>
            <person name="Bezanilla M."/>
            <person name="Blankenship R."/>
            <person name="Cho S.H."/>
            <person name="Dutcher S."/>
            <person name="Estelle M."/>
            <person name="Fawcett J.A."/>
            <person name="Gundlach H."/>
            <person name="Hanada K."/>
            <person name="Heyl A."/>
            <person name="Hicks K.A."/>
            <person name="Hugh J."/>
            <person name="Lohr M."/>
            <person name="Mayer K."/>
            <person name="Melkozernov A."/>
            <person name="Murata T."/>
            <person name="Nelson D."/>
            <person name="Pils B."/>
            <person name="Prigge M."/>
            <person name="Reiss B."/>
            <person name="Renner T."/>
            <person name="Rombauts S."/>
            <person name="Rushton P."/>
            <person name="Sanderfoot A."/>
            <person name="Schween G."/>
            <person name="Shiu S.-H."/>
            <person name="Stueber K."/>
            <person name="Theodoulou F.L."/>
            <person name="Tu H."/>
            <person name="Van de Peer Y."/>
            <person name="Verrier P.J."/>
            <person name="Waters E."/>
            <person name="Wood A."/>
            <person name="Yang L."/>
            <person name="Cove D."/>
            <person name="Cuming A."/>
            <person name="Hasebe M."/>
            <person name="Lucas S."/>
            <person name="Mishler D.B."/>
            <person name="Reski R."/>
            <person name="Grigoriev I."/>
            <person name="Quatrano R.S."/>
            <person name="Boore J.L."/>
        </authorList>
    </citation>
    <scope>NUCLEOTIDE SEQUENCE [LARGE SCALE GENOMIC DNA]</scope>
    <source>
        <strain evidence="2 3">cv. Gransden 2004</strain>
    </source>
</reference>